<reference evidence="4" key="1">
    <citation type="journal article" date="2019" name="Int. J. Syst. Evol. Microbiol.">
        <title>The Global Catalogue of Microorganisms (GCM) 10K type strain sequencing project: providing services to taxonomists for standard genome sequencing and annotation.</title>
        <authorList>
            <consortium name="The Broad Institute Genomics Platform"/>
            <consortium name="The Broad Institute Genome Sequencing Center for Infectious Disease"/>
            <person name="Wu L."/>
            <person name="Ma J."/>
        </authorList>
    </citation>
    <scope>NUCLEOTIDE SEQUENCE [LARGE SCALE GENOMIC DNA]</scope>
    <source>
        <strain evidence="4">IBRC-M 10987</strain>
    </source>
</reference>
<gene>
    <name evidence="3" type="ORF">ACFOZ8_03090</name>
</gene>
<keyword evidence="4" id="KW-1185">Reference proteome</keyword>
<evidence type="ECO:0008006" key="5">
    <source>
        <dbReference type="Google" id="ProtNLM"/>
    </source>
</evidence>
<organism evidence="3 4">
    <name type="scientific">Paenibacillus xanthanilyticus</name>
    <dbReference type="NCBI Taxonomy" id="1783531"/>
    <lineage>
        <taxon>Bacteria</taxon>
        <taxon>Bacillati</taxon>
        <taxon>Bacillota</taxon>
        <taxon>Bacilli</taxon>
        <taxon>Bacillales</taxon>
        <taxon>Paenibacillaceae</taxon>
        <taxon>Paenibacillus</taxon>
    </lineage>
</organism>
<keyword evidence="2" id="KW-0472">Membrane</keyword>
<accession>A0ABV8JUQ1</accession>
<feature type="region of interest" description="Disordered" evidence="1">
    <location>
        <begin position="64"/>
        <end position="101"/>
    </location>
</feature>
<evidence type="ECO:0000313" key="4">
    <source>
        <dbReference type="Proteomes" id="UP001595715"/>
    </source>
</evidence>
<dbReference type="RefSeq" id="WP_377717292.1">
    <property type="nucleotide sequence ID" value="NZ_JBHSAM010000007.1"/>
</dbReference>
<name>A0ABV8JUQ1_9BACL</name>
<evidence type="ECO:0000256" key="2">
    <source>
        <dbReference type="SAM" id="Phobius"/>
    </source>
</evidence>
<dbReference type="EMBL" id="JBHSAM010000007">
    <property type="protein sequence ID" value="MFC4098638.1"/>
    <property type="molecule type" value="Genomic_DNA"/>
</dbReference>
<dbReference type="Proteomes" id="UP001595715">
    <property type="component" value="Unassembled WGS sequence"/>
</dbReference>
<comment type="caution">
    <text evidence="3">The sequence shown here is derived from an EMBL/GenBank/DDBJ whole genome shotgun (WGS) entry which is preliminary data.</text>
</comment>
<protein>
    <recommendedName>
        <fullName evidence="5">Zinc ribbon domain-containing protein</fullName>
    </recommendedName>
</protein>
<feature type="transmembrane region" description="Helical" evidence="2">
    <location>
        <begin position="20"/>
        <end position="40"/>
    </location>
</feature>
<sequence>MLTWGNSLGPLPLAGWMSSFATGGVLLLALGLVGAMFAIIRITTSDSEKHREIRDFVETLFGTPAHLRPGGGAPEETAAGKEERASSAAPNGPAYSEPCPGCGDTVTQAHADCPGCGLRLQ</sequence>
<proteinExistence type="predicted"/>
<keyword evidence="2" id="KW-1133">Transmembrane helix</keyword>
<evidence type="ECO:0000256" key="1">
    <source>
        <dbReference type="SAM" id="MobiDB-lite"/>
    </source>
</evidence>
<evidence type="ECO:0000313" key="3">
    <source>
        <dbReference type="EMBL" id="MFC4098638.1"/>
    </source>
</evidence>
<keyword evidence="2" id="KW-0812">Transmembrane</keyword>